<evidence type="ECO:0000256" key="2">
    <source>
        <dbReference type="SAM" id="SignalP"/>
    </source>
</evidence>
<evidence type="ECO:0000256" key="1">
    <source>
        <dbReference type="SAM" id="MobiDB-lite"/>
    </source>
</evidence>
<evidence type="ECO:0000313" key="3">
    <source>
        <dbReference type="EMBL" id="KAJ4391515.1"/>
    </source>
</evidence>
<protein>
    <submittedName>
        <fullName evidence="3">Uncharacterized protein</fullName>
    </submittedName>
</protein>
<keyword evidence="2" id="KW-0732">Signal</keyword>
<gene>
    <name evidence="3" type="ORF">N0V93_005133</name>
</gene>
<feature type="region of interest" description="Disordered" evidence="1">
    <location>
        <begin position="152"/>
        <end position="227"/>
    </location>
</feature>
<dbReference type="Proteomes" id="UP001140453">
    <property type="component" value="Unassembled WGS sequence"/>
</dbReference>
<organism evidence="3 4">
    <name type="scientific">Gnomoniopsis smithogilvyi</name>
    <dbReference type="NCBI Taxonomy" id="1191159"/>
    <lineage>
        <taxon>Eukaryota</taxon>
        <taxon>Fungi</taxon>
        <taxon>Dikarya</taxon>
        <taxon>Ascomycota</taxon>
        <taxon>Pezizomycotina</taxon>
        <taxon>Sordariomycetes</taxon>
        <taxon>Sordariomycetidae</taxon>
        <taxon>Diaporthales</taxon>
        <taxon>Gnomoniaceae</taxon>
        <taxon>Gnomoniopsis</taxon>
    </lineage>
</organism>
<reference evidence="3" key="1">
    <citation type="submission" date="2022-10" db="EMBL/GenBank/DDBJ databases">
        <title>Tapping the CABI collections for fungal endophytes: first genome assemblies for Collariella, Neodidymelliopsis, Ascochyta clinopodiicola, Didymella pomorum, Didymosphaeria variabile, Neocosmospora piperis and Neocucurbitaria cava.</title>
        <authorList>
            <person name="Hill R."/>
        </authorList>
    </citation>
    <scope>NUCLEOTIDE SEQUENCE</scope>
    <source>
        <strain evidence="3">IMI 355082</strain>
    </source>
</reference>
<dbReference type="OrthoDB" id="10663673at2759"/>
<proteinExistence type="predicted"/>
<dbReference type="AlphaFoldDB" id="A0A9W8YU01"/>
<sequence length="227" mass="22947">MARNILFILAALVAQECSAVPVVLPTSIFPSLTLTGVPLPTGARLDVGHHHSFPFSLPPLPTGSAEVKREEDLALPTGLPSLSVPILSLTDITSLLPLPTGGAEVKREGDFLTLPTDLSSLSISLPSLTSIPTALPSLTSVPSLPTLSISVKDKRQEDPPATASVPIATATGLPTEVPTPPAFPSGGPTGIPTGIPTGVPTGVPTGLPPSPTGSRAVPGGLMRPGRA</sequence>
<keyword evidence="4" id="KW-1185">Reference proteome</keyword>
<name>A0A9W8YU01_9PEZI</name>
<dbReference type="EMBL" id="JAPEVB010000003">
    <property type="protein sequence ID" value="KAJ4391515.1"/>
    <property type="molecule type" value="Genomic_DNA"/>
</dbReference>
<comment type="caution">
    <text evidence="3">The sequence shown here is derived from an EMBL/GenBank/DDBJ whole genome shotgun (WGS) entry which is preliminary data.</text>
</comment>
<feature type="compositionally biased region" description="Low complexity" evidence="1">
    <location>
        <begin position="184"/>
        <end position="205"/>
    </location>
</feature>
<feature type="chain" id="PRO_5040748588" evidence="2">
    <location>
        <begin position="20"/>
        <end position="227"/>
    </location>
</feature>
<feature type="signal peptide" evidence="2">
    <location>
        <begin position="1"/>
        <end position="19"/>
    </location>
</feature>
<evidence type="ECO:0000313" key="4">
    <source>
        <dbReference type="Proteomes" id="UP001140453"/>
    </source>
</evidence>
<accession>A0A9W8YU01</accession>